<dbReference type="CDD" id="cd14498">
    <property type="entry name" value="DSP"/>
    <property type="match status" value="1"/>
</dbReference>
<evidence type="ECO:0000259" key="7">
    <source>
        <dbReference type="PROSITE" id="PS50054"/>
    </source>
</evidence>
<dbReference type="SUPFAM" id="SSF55895">
    <property type="entry name" value="Ribonuclease Rh-like"/>
    <property type="match status" value="1"/>
</dbReference>
<evidence type="ECO:0000313" key="9">
    <source>
        <dbReference type="EMBL" id="KAJ6248633.1"/>
    </source>
</evidence>
<comment type="similarity">
    <text evidence="1 6">Belongs to the RNase T2 family.</text>
</comment>
<evidence type="ECO:0000256" key="2">
    <source>
        <dbReference type="ARBA" id="ARBA00008601"/>
    </source>
</evidence>
<dbReference type="InterPro" id="IPR001568">
    <property type="entry name" value="RNase_T2-like"/>
</dbReference>
<gene>
    <name evidence="9" type="ORF">M0813_17366</name>
</gene>
<keyword evidence="5" id="KW-0904">Protein phosphatase</keyword>
<evidence type="ECO:0000256" key="3">
    <source>
        <dbReference type="ARBA" id="ARBA00013064"/>
    </source>
</evidence>
<dbReference type="EMBL" id="JAOAOG010000109">
    <property type="protein sequence ID" value="KAJ6248633.1"/>
    <property type="molecule type" value="Genomic_DNA"/>
</dbReference>
<evidence type="ECO:0000256" key="1">
    <source>
        <dbReference type="ARBA" id="ARBA00007469"/>
    </source>
</evidence>
<evidence type="ECO:0000256" key="4">
    <source>
        <dbReference type="ARBA" id="ARBA00022801"/>
    </source>
</evidence>
<comment type="caution">
    <text evidence="9">The sequence shown here is derived from an EMBL/GenBank/DDBJ whole genome shotgun (WGS) entry which is preliminary data.</text>
</comment>
<reference evidence="9" key="1">
    <citation type="submission" date="2022-08" db="EMBL/GenBank/DDBJ databases">
        <title>Novel sulfate-reducing endosymbionts in the free-living metamonad Anaeramoeba.</title>
        <authorList>
            <person name="Jerlstrom-Hultqvist J."/>
            <person name="Cepicka I."/>
            <person name="Gallot-Lavallee L."/>
            <person name="Salas-Leiva D."/>
            <person name="Curtis B.A."/>
            <person name="Zahonova K."/>
            <person name="Pipaliya S."/>
            <person name="Dacks J."/>
            <person name="Roger A.J."/>
        </authorList>
    </citation>
    <scope>NUCLEOTIDE SEQUENCE</scope>
    <source>
        <strain evidence="9">Schooner1</strain>
    </source>
</reference>
<dbReference type="SUPFAM" id="SSF52799">
    <property type="entry name" value="(Phosphotyrosine protein) phosphatases II"/>
    <property type="match status" value="1"/>
</dbReference>
<dbReference type="PANTHER" id="PTHR10159">
    <property type="entry name" value="DUAL SPECIFICITY PROTEIN PHOSPHATASE"/>
    <property type="match status" value="1"/>
</dbReference>
<feature type="domain" description="Tyrosine specific protein phosphatases" evidence="8">
    <location>
        <begin position="65"/>
        <end position="126"/>
    </location>
</feature>
<comment type="similarity">
    <text evidence="2">Belongs to the protein-tyrosine phosphatase family. Non-receptor class dual specificity subfamily.</text>
</comment>
<dbReference type="EC" id="3.1.3.48" evidence="3"/>
<dbReference type="PROSITE" id="PS00383">
    <property type="entry name" value="TYR_PHOSPHATASE_1"/>
    <property type="match status" value="1"/>
</dbReference>
<dbReference type="SMART" id="SM00195">
    <property type="entry name" value="DSPc"/>
    <property type="match status" value="1"/>
</dbReference>
<evidence type="ECO:0000256" key="5">
    <source>
        <dbReference type="ARBA" id="ARBA00022912"/>
    </source>
</evidence>
<accession>A0ABQ8YVJ6</accession>
<keyword evidence="10" id="KW-1185">Reference proteome</keyword>
<sequence>MKKTLSKILPNLFISSMSAASDLELLQKNEITHILNVSHEQNNLTKEFNILHVSSRDIFSFLILANFETFYEFIYENGFSEKCNPNNKILIHCSGGVSRSASALISFLMKYKNWEYQRALNFVKEKHQSANPNPSFANQLKLWHQMGFSLEGTTKHHKVYTNMKILDSVYLLVFPLGALKRKDLEQYKIKRKESSLQIFDCLGNGCTIPNWYRQFAVHVLEPRNDTYVPTFCDSNYPFDLKEIESLVDTLTLEFPDFWNFNQPEGFWKTSWEKHGTCAEKILGSEYNYFETAILLKDLYDVERIFIDAKIFPSNTTTFAYSTFDDAVTKAIGKKPSILCKVWDNKPVLQEIQFCFDQQLQLIDCSEPIRVHERDGCGDLSSIYFIANYKQSQTQ</sequence>
<feature type="domain" description="Tyrosine-protein phosphatase" evidence="7">
    <location>
        <begin position="4"/>
        <end position="149"/>
    </location>
</feature>
<name>A0ABQ8YVJ6_9EUKA</name>
<dbReference type="InterPro" id="IPR029021">
    <property type="entry name" value="Prot-tyrosine_phosphatase-like"/>
</dbReference>
<dbReference type="PROSITE" id="PS50056">
    <property type="entry name" value="TYR_PHOSPHATASE_2"/>
    <property type="match status" value="1"/>
</dbReference>
<organism evidence="9 10">
    <name type="scientific">Anaeramoeba flamelloides</name>
    <dbReference type="NCBI Taxonomy" id="1746091"/>
    <lineage>
        <taxon>Eukaryota</taxon>
        <taxon>Metamonada</taxon>
        <taxon>Anaeramoebidae</taxon>
        <taxon>Anaeramoeba</taxon>
    </lineage>
</organism>
<evidence type="ECO:0000259" key="8">
    <source>
        <dbReference type="PROSITE" id="PS50056"/>
    </source>
</evidence>
<dbReference type="InterPro" id="IPR020422">
    <property type="entry name" value="TYR_PHOSPHATASE_DUAL_dom"/>
</dbReference>
<protein>
    <recommendedName>
        <fullName evidence="3">protein-tyrosine-phosphatase</fullName>
        <ecNumber evidence="3">3.1.3.48</ecNumber>
    </recommendedName>
</protein>
<dbReference type="PANTHER" id="PTHR10159:SF519">
    <property type="entry name" value="DUAL SPECIFICITY PROTEIN PHOSPHATASE MPK3"/>
    <property type="match status" value="1"/>
</dbReference>
<dbReference type="Pfam" id="PF00445">
    <property type="entry name" value="Ribonuclease_T2"/>
    <property type="match status" value="1"/>
</dbReference>
<dbReference type="PROSITE" id="PS50054">
    <property type="entry name" value="TYR_PHOSPHATASE_DUAL"/>
    <property type="match status" value="1"/>
</dbReference>
<proteinExistence type="inferred from homology"/>
<dbReference type="InterPro" id="IPR000387">
    <property type="entry name" value="Tyr_Pase_dom"/>
</dbReference>
<dbReference type="InterPro" id="IPR036430">
    <property type="entry name" value="RNase_T2-like_sf"/>
</dbReference>
<evidence type="ECO:0000256" key="6">
    <source>
        <dbReference type="RuleBase" id="RU004328"/>
    </source>
</evidence>
<dbReference type="Gene3D" id="3.90.190.10">
    <property type="entry name" value="Protein tyrosine phosphatase superfamily"/>
    <property type="match status" value="1"/>
</dbReference>
<dbReference type="Proteomes" id="UP001150062">
    <property type="component" value="Unassembled WGS sequence"/>
</dbReference>
<dbReference type="InterPro" id="IPR016130">
    <property type="entry name" value="Tyr_Pase_AS"/>
</dbReference>
<dbReference type="Gene3D" id="3.90.730.10">
    <property type="entry name" value="Ribonuclease T2-like"/>
    <property type="match status" value="1"/>
</dbReference>
<dbReference type="InterPro" id="IPR000340">
    <property type="entry name" value="Dual-sp_phosphatase_cat-dom"/>
</dbReference>
<keyword evidence="4" id="KW-0378">Hydrolase</keyword>
<evidence type="ECO:0000313" key="10">
    <source>
        <dbReference type="Proteomes" id="UP001150062"/>
    </source>
</evidence>
<dbReference type="Pfam" id="PF00782">
    <property type="entry name" value="DSPc"/>
    <property type="match status" value="1"/>
</dbReference>